<reference evidence="1 2" key="1">
    <citation type="submission" date="2017-05" db="EMBL/GenBank/DDBJ databases">
        <title>Thiocyanate degradation by Thiohalobacter thiocyanaticus FOKN1.</title>
        <authorList>
            <person name="Oshiki M."/>
            <person name="Fukushima T."/>
            <person name="Kawano S."/>
            <person name="Nakagawa J."/>
        </authorList>
    </citation>
    <scope>NUCLEOTIDE SEQUENCE [LARGE SCALE GENOMIC DNA]</scope>
    <source>
        <strain evidence="1 2">FOKN1</strain>
    </source>
</reference>
<keyword evidence="1" id="KW-0670">Pyruvate</keyword>
<accession>A0A1Z4VU90</accession>
<dbReference type="EMBL" id="AP018052">
    <property type="protein sequence ID" value="BAZ94764.1"/>
    <property type="molecule type" value="Genomic_DNA"/>
</dbReference>
<sequence length="55" mass="5545">MLAAAAFKQFALNGLLGGVARAAHGGGLDHRFAPAAALGMGAGRRREARAVGDDR</sequence>
<protein>
    <submittedName>
        <fullName evidence="1">Pyruvate:ferredoxin oxidoreductase and related 2-oxoacid:ferredoxin oxidoreductases, beta subunit</fullName>
    </submittedName>
</protein>
<evidence type="ECO:0000313" key="1">
    <source>
        <dbReference type="EMBL" id="BAZ94764.1"/>
    </source>
</evidence>
<keyword evidence="2" id="KW-1185">Reference proteome</keyword>
<dbReference type="Proteomes" id="UP000218765">
    <property type="component" value="Chromosome"/>
</dbReference>
<dbReference type="KEGG" id="ttc:FOKN1_2390"/>
<organism evidence="1 2">
    <name type="scientific">Thiohalobacter thiocyanaticus</name>
    <dbReference type="NCBI Taxonomy" id="585455"/>
    <lineage>
        <taxon>Bacteria</taxon>
        <taxon>Pseudomonadati</taxon>
        <taxon>Pseudomonadota</taxon>
        <taxon>Gammaproteobacteria</taxon>
        <taxon>Thiohalobacterales</taxon>
        <taxon>Thiohalobacteraceae</taxon>
        <taxon>Thiohalobacter</taxon>
    </lineage>
</organism>
<evidence type="ECO:0000313" key="2">
    <source>
        <dbReference type="Proteomes" id="UP000218765"/>
    </source>
</evidence>
<dbReference type="AlphaFoldDB" id="A0A1Z4VU90"/>
<proteinExistence type="predicted"/>
<name>A0A1Z4VU90_9GAMM</name>
<gene>
    <name evidence="1" type="ORF">FOKN1_2390</name>
</gene>